<keyword evidence="2" id="KW-0645">Protease</keyword>
<feature type="signal peptide" evidence="1">
    <location>
        <begin position="1"/>
        <end position="20"/>
    </location>
</feature>
<keyword evidence="2" id="KW-0378">Hydrolase</keyword>
<keyword evidence="2" id="KW-0482">Metalloprotease</keyword>
<evidence type="ECO:0000313" key="2">
    <source>
        <dbReference type="EMBL" id="WSB06042.1"/>
    </source>
</evidence>
<dbReference type="RefSeq" id="WP_326707312.1">
    <property type="nucleotide sequence ID" value="NZ_CP108861.1"/>
</dbReference>
<evidence type="ECO:0000313" key="3">
    <source>
        <dbReference type="Proteomes" id="UP001356428"/>
    </source>
</evidence>
<evidence type="ECO:0000256" key="1">
    <source>
        <dbReference type="SAM" id="SignalP"/>
    </source>
</evidence>
<name>A0ABZ1EPJ8_9ACTN</name>
<dbReference type="InterPro" id="IPR024079">
    <property type="entry name" value="MetalloPept_cat_dom_sf"/>
</dbReference>
<gene>
    <name evidence="2" type="ORF">OG849_01715</name>
</gene>
<dbReference type="Proteomes" id="UP001356428">
    <property type="component" value="Chromosome"/>
</dbReference>
<organism evidence="2 3">
    <name type="scientific">Streptomyces cyaneofuscatus</name>
    <dbReference type="NCBI Taxonomy" id="66883"/>
    <lineage>
        <taxon>Bacteria</taxon>
        <taxon>Bacillati</taxon>
        <taxon>Actinomycetota</taxon>
        <taxon>Actinomycetes</taxon>
        <taxon>Kitasatosporales</taxon>
        <taxon>Streptomycetaceae</taxon>
        <taxon>Streptomyces</taxon>
    </lineage>
</organism>
<sequence length="288" mass="30547">MRAALLKAAPAVGIAASLCAAPFLTDTSASAPATPAAASAASTATSGAMRCPVVDVLVVHTPKAAERLGGEHRVPASAQRIATRMNRSLAADGLCGIIRVVHPYTAKGYDGSEEFRAAYAVLKDHTSGLGRQVHEQRERYGADLVTLVVERTERGGGTADYTPALDSSTHEYAYAVVEVDGIELDTASHEIGHNLGLAHDRTTLATDAGGSMNVSRTRPYNTGWITEDGRHYTLMAYRAACGTHCKRISRFSSAQGLWKGHRLGDASNDSVRVLRETMPIVAGYRSKA</sequence>
<protein>
    <submittedName>
        <fullName evidence="2">Zinc-dependent metalloprotease</fullName>
    </submittedName>
</protein>
<keyword evidence="1" id="KW-0732">Signal</keyword>
<proteinExistence type="predicted"/>
<dbReference type="GO" id="GO:0008237">
    <property type="term" value="F:metallopeptidase activity"/>
    <property type="evidence" value="ECO:0007669"/>
    <property type="project" value="UniProtKB-KW"/>
</dbReference>
<reference evidence="2 3" key="1">
    <citation type="submission" date="2022-10" db="EMBL/GenBank/DDBJ databases">
        <title>The complete genomes of actinobacterial strains from the NBC collection.</title>
        <authorList>
            <person name="Joergensen T.S."/>
            <person name="Alvarez Arevalo M."/>
            <person name="Sterndorff E.B."/>
            <person name="Faurdal D."/>
            <person name="Vuksanovic O."/>
            <person name="Mourched A.-S."/>
            <person name="Charusanti P."/>
            <person name="Shaw S."/>
            <person name="Blin K."/>
            <person name="Weber T."/>
        </authorList>
    </citation>
    <scope>NUCLEOTIDE SEQUENCE [LARGE SCALE GENOMIC DNA]</scope>
    <source>
        <strain evidence="2 3">NBC 01792</strain>
    </source>
</reference>
<dbReference type="Pfam" id="PF13688">
    <property type="entry name" value="Reprolysin_5"/>
    <property type="match status" value="1"/>
</dbReference>
<dbReference type="Gene3D" id="3.40.390.10">
    <property type="entry name" value="Collagenase (Catalytic Domain)"/>
    <property type="match status" value="1"/>
</dbReference>
<keyword evidence="3" id="KW-1185">Reference proteome</keyword>
<accession>A0ABZ1EPJ8</accession>
<feature type="chain" id="PRO_5045506244" evidence="1">
    <location>
        <begin position="21"/>
        <end position="288"/>
    </location>
</feature>
<dbReference type="SUPFAM" id="SSF55486">
    <property type="entry name" value="Metalloproteases ('zincins'), catalytic domain"/>
    <property type="match status" value="1"/>
</dbReference>
<dbReference type="EMBL" id="CP109083">
    <property type="protein sequence ID" value="WSB06042.1"/>
    <property type="molecule type" value="Genomic_DNA"/>
</dbReference>